<sequence length="398" mass="45311">MVVISGCLGNHWSDTTSPSPGKTNGTWESTGIFPPLPSTTPSHDIPNTSDHAFLASLYPPLRGELENNSIISKFYPDAAYTVHVFAGIARKRPLTPSELRILKITLQANNCYFSRNLPPSNSYYVVSFSEERPVESIPYVECPNFTSRLPFVYYKGRGFQYYPVTASNWAYHYLKTGEVKEAEALLGEMLPLMETANTSEGKAGVFRVYFSPPEGSPVPWTSSFSQGMLAGLYAWLYNEMGNKTYINASRLLFNSFYIPLEDGGFVENTGYGVWFLEYPYRPDFLVLNGHIITMKGLWYYYRFTGDERALELFNEGVESVRKALPDCDTGNWSLYSVNGPEAREDYHRLHIKLLLWLYARTGDETFLQYAEKWNGYLEKKGLEKEDINALLQQVRNTP</sequence>
<organism evidence="2 3">
    <name type="scientific">Thermococcus siculi</name>
    <dbReference type="NCBI Taxonomy" id="72803"/>
    <lineage>
        <taxon>Archaea</taxon>
        <taxon>Methanobacteriati</taxon>
        <taxon>Methanobacteriota</taxon>
        <taxon>Thermococci</taxon>
        <taxon>Thermococcales</taxon>
        <taxon>Thermococcaceae</taxon>
        <taxon>Thermococcus</taxon>
    </lineage>
</organism>
<proteinExistence type="predicted"/>
<protein>
    <recommendedName>
        <fullName evidence="1">D-glucuronyl C5-epimerase C-terminal domain-containing protein</fullName>
    </recommendedName>
</protein>
<dbReference type="GO" id="GO:0015012">
    <property type="term" value="P:heparan sulfate proteoglycan biosynthetic process"/>
    <property type="evidence" value="ECO:0007669"/>
    <property type="project" value="InterPro"/>
</dbReference>
<dbReference type="GO" id="GO:0005975">
    <property type="term" value="P:carbohydrate metabolic process"/>
    <property type="evidence" value="ECO:0007669"/>
    <property type="project" value="InterPro"/>
</dbReference>
<keyword evidence="3" id="KW-1185">Reference proteome</keyword>
<dbReference type="Proteomes" id="UP000250125">
    <property type="component" value="Chromosome"/>
</dbReference>
<dbReference type="PANTHER" id="PTHR13174:SF3">
    <property type="entry name" value="D-GLUCURONYL C5-EPIMERASE"/>
    <property type="match status" value="1"/>
</dbReference>
<name>A0A2Z2MU72_9EURY</name>
<reference evidence="2 3" key="1">
    <citation type="submission" date="2016-04" db="EMBL/GenBank/DDBJ databases">
        <title>Complete genome sequence of Thermococcus siculi type strain RG-20.</title>
        <authorList>
            <person name="Oger P.M."/>
        </authorList>
    </citation>
    <scope>NUCLEOTIDE SEQUENCE [LARGE SCALE GENOMIC DNA]</scope>
    <source>
        <strain evidence="2 3">RG-20</strain>
    </source>
</reference>
<evidence type="ECO:0000313" key="3">
    <source>
        <dbReference type="Proteomes" id="UP000250125"/>
    </source>
</evidence>
<evidence type="ECO:0000313" key="2">
    <source>
        <dbReference type="EMBL" id="ASJ07713.1"/>
    </source>
</evidence>
<dbReference type="InterPro" id="IPR010598">
    <property type="entry name" value="C5-epim_C"/>
</dbReference>
<dbReference type="PANTHER" id="PTHR13174">
    <property type="entry name" value="D-GLUCURONYL C5-EPIMERASE"/>
    <property type="match status" value="1"/>
</dbReference>
<dbReference type="Pfam" id="PF06662">
    <property type="entry name" value="C5-epim_C"/>
    <property type="match status" value="1"/>
</dbReference>
<dbReference type="EMBL" id="CP015103">
    <property type="protein sequence ID" value="ASJ07713.1"/>
    <property type="molecule type" value="Genomic_DNA"/>
</dbReference>
<feature type="domain" description="D-glucuronyl C5-epimerase C-terminal" evidence="1">
    <location>
        <begin position="204"/>
        <end position="374"/>
    </location>
</feature>
<dbReference type="SUPFAM" id="SSF48208">
    <property type="entry name" value="Six-hairpin glycosidases"/>
    <property type="match status" value="1"/>
</dbReference>
<dbReference type="KEGG" id="tsl:A3L11_00085"/>
<dbReference type="InterPro" id="IPR039721">
    <property type="entry name" value="C5-epimerase"/>
</dbReference>
<dbReference type="GO" id="GO:0047464">
    <property type="term" value="F:heparosan-N-sulfate-glucuronate 5-epimerase activity"/>
    <property type="evidence" value="ECO:0007669"/>
    <property type="project" value="InterPro"/>
</dbReference>
<accession>A0A2Z2MU72</accession>
<evidence type="ECO:0000259" key="1">
    <source>
        <dbReference type="Pfam" id="PF06662"/>
    </source>
</evidence>
<gene>
    <name evidence="2" type="ORF">A3L11_00085</name>
</gene>
<dbReference type="AlphaFoldDB" id="A0A2Z2MU72"/>
<dbReference type="InterPro" id="IPR008928">
    <property type="entry name" value="6-hairpin_glycosidase_sf"/>
</dbReference>